<evidence type="ECO:0000313" key="2">
    <source>
        <dbReference type="EMBL" id="KAJ1187135.1"/>
    </source>
</evidence>
<dbReference type="Proteomes" id="UP001066276">
    <property type="component" value="Chromosome 3_1"/>
</dbReference>
<comment type="caution">
    <text evidence="2">The sequence shown here is derived from an EMBL/GenBank/DDBJ whole genome shotgun (WGS) entry which is preliminary data.</text>
</comment>
<organism evidence="2 3">
    <name type="scientific">Pleurodeles waltl</name>
    <name type="common">Iberian ribbed newt</name>
    <dbReference type="NCBI Taxonomy" id="8319"/>
    <lineage>
        <taxon>Eukaryota</taxon>
        <taxon>Metazoa</taxon>
        <taxon>Chordata</taxon>
        <taxon>Craniata</taxon>
        <taxon>Vertebrata</taxon>
        <taxon>Euteleostomi</taxon>
        <taxon>Amphibia</taxon>
        <taxon>Batrachia</taxon>
        <taxon>Caudata</taxon>
        <taxon>Salamandroidea</taxon>
        <taxon>Salamandridae</taxon>
        <taxon>Pleurodelinae</taxon>
        <taxon>Pleurodeles</taxon>
    </lineage>
</organism>
<accession>A0AAV7UDW5</accession>
<keyword evidence="3" id="KW-1185">Reference proteome</keyword>
<dbReference type="AlphaFoldDB" id="A0AAV7UDW5"/>
<name>A0AAV7UDW5_PLEWA</name>
<evidence type="ECO:0000256" key="1">
    <source>
        <dbReference type="SAM" id="MobiDB-lite"/>
    </source>
</evidence>
<protein>
    <submittedName>
        <fullName evidence="2">Uncharacterized protein</fullName>
    </submittedName>
</protein>
<sequence length="105" mass="11352">MNSPLVRIEQLKRGRELSDGCEEVNAGLVSVKSDQVRHEVHAGVGELKMDYDEANDEWEEGGLPEEREVGVPVMAARGSEATEFSVGVLQKPRAGDRDTAGKTGS</sequence>
<dbReference type="EMBL" id="JANPWB010000005">
    <property type="protein sequence ID" value="KAJ1187135.1"/>
    <property type="molecule type" value="Genomic_DNA"/>
</dbReference>
<proteinExistence type="predicted"/>
<feature type="region of interest" description="Disordered" evidence="1">
    <location>
        <begin position="82"/>
        <end position="105"/>
    </location>
</feature>
<reference evidence="2" key="1">
    <citation type="journal article" date="2022" name="bioRxiv">
        <title>Sequencing and chromosome-scale assembly of the giantPleurodeles waltlgenome.</title>
        <authorList>
            <person name="Brown T."/>
            <person name="Elewa A."/>
            <person name="Iarovenko S."/>
            <person name="Subramanian E."/>
            <person name="Araus A.J."/>
            <person name="Petzold A."/>
            <person name="Susuki M."/>
            <person name="Suzuki K.-i.T."/>
            <person name="Hayashi T."/>
            <person name="Toyoda A."/>
            <person name="Oliveira C."/>
            <person name="Osipova E."/>
            <person name="Leigh N.D."/>
            <person name="Simon A."/>
            <person name="Yun M.H."/>
        </authorList>
    </citation>
    <scope>NUCLEOTIDE SEQUENCE</scope>
    <source>
        <strain evidence="2">20211129_DDA</strain>
        <tissue evidence="2">Liver</tissue>
    </source>
</reference>
<gene>
    <name evidence="2" type="ORF">NDU88_003914</name>
</gene>
<feature type="compositionally biased region" description="Basic and acidic residues" evidence="1">
    <location>
        <begin position="93"/>
        <end position="105"/>
    </location>
</feature>
<evidence type="ECO:0000313" key="3">
    <source>
        <dbReference type="Proteomes" id="UP001066276"/>
    </source>
</evidence>